<reference evidence="1" key="1">
    <citation type="journal article" date="2014" name="Front. Microbiol.">
        <title>High frequency of phylogenetically diverse reductive dehalogenase-homologous genes in deep subseafloor sedimentary metagenomes.</title>
        <authorList>
            <person name="Kawai M."/>
            <person name="Futagami T."/>
            <person name="Toyoda A."/>
            <person name="Takaki Y."/>
            <person name="Nishi S."/>
            <person name="Hori S."/>
            <person name="Arai W."/>
            <person name="Tsubouchi T."/>
            <person name="Morono Y."/>
            <person name="Uchiyama I."/>
            <person name="Ito T."/>
            <person name="Fujiyama A."/>
            <person name="Inagaki F."/>
            <person name="Takami H."/>
        </authorList>
    </citation>
    <scope>NUCLEOTIDE SEQUENCE</scope>
    <source>
        <strain evidence="1">Expedition CK06-06</strain>
    </source>
</reference>
<sequence length="121" mass="12989">MATIRFAMGLLLLLSLLVSISPLTPAVADPDEVMWSRVNIPTEGKAGNWVLAKGSDVAHLTMAIDGTLYAYVTGLTYTLYKSTDEGRSWSYTGEVTNAIVTLATAPDDASTIYYATSSNVY</sequence>
<feature type="non-terminal residue" evidence="1">
    <location>
        <position position="121"/>
    </location>
</feature>
<dbReference type="InterPro" id="IPR015943">
    <property type="entry name" value="WD40/YVTN_repeat-like_dom_sf"/>
</dbReference>
<dbReference type="AlphaFoldDB" id="X1BX76"/>
<protein>
    <submittedName>
        <fullName evidence="1">Uncharacterized protein</fullName>
    </submittedName>
</protein>
<accession>X1BX76</accession>
<gene>
    <name evidence="1" type="ORF">S01H4_51458</name>
</gene>
<evidence type="ECO:0000313" key="1">
    <source>
        <dbReference type="EMBL" id="GAG99620.1"/>
    </source>
</evidence>
<name>X1BX76_9ZZZZ</name>
<comment type="caution">
    <text evidence="1">The sequence shown here is derived from an EMBL/GenBank/DDBJ whole genome shotgun (WGS) entry which is preliminary data.</text>
</comment>
<organism evidence="1">
    <name type="scientific">marine sediment metagenome</name>
    <dbReference type="NCBI Taxonomy" id="412755"/>
    <lineage>
        <taxon>unclassified sequences</taxon>
        <taxon>metagenomes</taxon>
        <taxon>ecological metagenomes</taxon>
    </lineage>
</organism>
<dbReference type="Gene3D" id="2.130.10.10">
    <property type="entry name" value="YVTN repeat-like/Quinoprotein amine dehydrogenase"/>
    <property type="match status" value="1"/>
</dbReference>
<dbReference type="SUPFAM" id="SSF110296">
    <property type="entry name" value="Oligoxyloglucan reducing end-specific cellobiohydrolase"/>
    <property type="match status" value="1"/>
</dbReference>
<proteinExistence type="predicted"/>
<dbReference type="EMBL" id="BART01029303">
    <property type="protein sequence ID" value="GAG99620.1"/>
    <property type="molecule type" value="Genomic_DNA"/>
</dbReference>